<name>A0A840YZZ5_9SPHN</name>
<protein>
    <submittedName>
        <fullName evidence="1">Uncharacterized protein</fullName>
    </submittedName>
</protein>
<comment type="caution">
    <text evidence="1">The sequence shown here is derived from an EMBL/GenBank/DDBJ whole genome shotgun (WGS) entry which is preliminary data.</text>
</comment>
<dbReference type="AlphaFoldDB" id="A0A840YZZ5"/>
<evidence type="ECO:0000313" key="1">
    <source>
        <dbReference type="EMBL" id="MBB5719080.1"/>
    </source>
</evidence>
<dbReference type="RefSeq" id="WP_221227505.1">
    <property type="nucleotide sequence ID" value="NZ_BAABIF010000002.1"/>
</dbReference>
<reference evidence="1 2" key="1">
    <citation type="submission" date="2020-08" db="EMBL/GenBank/DDBJ databases">
        <title>Genomic Encyclopedia of Type Strains, Phase IV (KMG-IV): sequencing the most valuable type-strain genomes for metagenomic binning, comparative biology and taxonomic classification.</title>
        <authorList>
            <person name="Goeker M."/>
        </authorList>
    </citation>
    <scope>NUCLEOTIDE SEQUENCE [LARGE SCALE GENOMIC DNA]</scope>
    <source>
        <strain evidence="1 2">DSM 27203</strain>
    </source>
</reference>
<keyword evidence="2" id="KW-1185">Reference proteome</keyword>
<sequence>MNRPFVFAFDWVPDFARTYVRDFRMRWALEEAGIAYDTHLISVMDRPACLSDGHCRAACRFQSRSPRSGMKEKTA</sequence>
<evidence type="ECO:0000313" key="2">
    <source>
        <dbReference type="Proteomes" id="UP000554342"/>
    </source>
</evidence>
<dbReference type="Gene3D" id="3.40.30.10">
    <property type="entry name" value="Glutaredoxin"/>
    <property type="match status" value="1"/>
</dbReference>
<dbReference type="Proteomes" id="UP000554342">
    <property type="component" value="Unassembled WGS sequence"/>
</dbReference>
<proteinExistence type="predicted"/>
<dbReference type="EMBL" id="JACIJI010000003">
    <property type="protein sequence ID" value="MBB5719080.1"/>
    <property type="molecule type" value="Genomic_DNA"/>
</dbReference>
<gene>
    <name evidence="1" type="ORF">FHR23_002018</name>
</gene>
<accession>A0A840YZZ5</accession>
<organism evidence="1 2">
    <name type="scientific">Stakelama sediminis</name>
    <dbReference type="NCBI Taxonomy" id="463200"/>
    <lineage>
        <taxon>Bacteria</taxon>
        <taxon>Pseudomonadati</taxon>
        <taxon>Pseudomonadota</taxon>
        <taxon>Alphaproteobacteria</taxon>
        <taxon>Sphingomonadales</taxon>
        <taxon>Sphingomonadaceae</taxon>
        <taxon>Stakelama</taxon>
    </lineage>
</organism>